<gene>
    <name evidence="5" type="ORF">PBRA_007848</name>
</gene>
<accession>A0A0G4IYF6</accession>
<evidence type="ECO:0000259" key="4">
    <source>
        <dbReference type="Pfam" id="PF25390"/>
    </source>
</evidence>
<dbReference type="PROSITE" id="PS50012">
    <property type="entry name" value="RCC1_3"/>
    <property type="match status" value="4"/>
</dbReference>
<dbReference type="OrthoDB" id="5981550at2759"/>
<dbReference type="OMA" id="AGAIMEW"/>
<evidence type="ECO:0000313" key="5">
    <source>
        <dbReference type="EMBL" id="CEP00114.1"/>
    </source>
</evidence>
<keyword evidence="6" id="KW-1185">Reference proteome</keyword>
<dbReference type="InterPro" id="IPR009091">
    <property type="entry name" value="RCC1/BLIP-II"/>
</dbReference>
<reference evidence="5 6" key="1">
    <citation type="submission" date="2015-02" db="EMBL/GenBank/DDBJ databases">
        <authorList>
            <person name="Chooi Y.-H."/>
        </authorList>
    </citation>
    <scope>NUCLEOTIDE SEQUENCE [LARGE SCALE GENOMIC DNA]</scope>
    <source>
        <strain evidence="5">E3</strain>
    </source>
</reference>
<dbReference type="PROSITE" id="PS00626">
    <property type="entry name" value="RCC1_2"/>
    <property type="match status" value="2"/>
</dbReference>
<feature type="region of interest" description="Disordered" evidence="3">
    <location>
        <begin position="413"/>
        <end position="476"/>
    </location>
</feature>
<name>A0A0G4IYF6_PLABS</name>
<sequence>MHAHRKRLERHAKTSSLEQLLGTRPSRESLRQFGIIAEDDDKIAEEEATTPFVLSPLNITPDLILPAAAASTLPAPDTTCVVFLWGQGHHGQLGLDNTRSQPFPQLVRSLLGVRVAQVALGAQHSLCVTSDGLAYGWGSNQHGQLGLGPDLALVKSPETLHTPAQDDLLTFPAAVKPLADVDVDAVACGRQHSLAVTSSGDLWVWGRADEGQLGLGADVMRAGAWVPPTPMTSHGEFWASVQCGPDHCCAIGFDGAVYAWGDNTFGQCGLASPTTTSVAAPTPVRSLQRKGVTSVSCGPHHTVALTDDGTIYSTRIGQHGQGFQRIPPAHCFTGVAATLTNTIGVTQSGMIYSWQVGGGASPAEEDHGDASATRPGRLTTLKGMNLSGVVAGYRHMAILATVSVQETAALVDQGPSAHQVDGHDDQAGDSEAPGDDADPANGSRPAAPLIRRGSRKKRQATMVDIDPSLRSVAQDD</sequence>
<feature type="repeat" description="RCC1" evidence="2">
    <location>
        <begin position="80"/>
        <end position="131"/>
    </location>
</feature>
<dbReference type="InterPro" id="IPR058923">
    <property type="entry name" value="RCC1-like_dom"/>
</dbReference>
<dbReference type="Gene3D" id="2.130.10.30">
    <property type="entry name" value="Regulator of chromosome condensation 1/beta-lactamase-inhibitor protein II"/>
    <property type="match status" value="2"/>
</dbReference>
<dbReference type="InterPro" id="IPR051210">
    <property type="entry name" value="Ub_ligase/GEF_domain"/>
</dbReference>
<dbReference type="InterPro" id="IPR000408">
    <property type="entry name" value="Reg_chr_condens"/>
</dbReference>
<proteinExistence type="predicted"/>
<evidence type="ECO:0000256" key="3">
    <source>
        <dbReference type="SAM" id="MobiDB-lite"/>
    </source>
</evidence>
<dbReference type="SUPFAM" id="SSF50985">
    <property type="entry name" value="RCC1/BLIP-II"/>
    <property type="match status" value="1"/>
</dbReference>
<evidence type="ECO:0000256" key="1">
    <source>
        <dbReference type="ARBA" id="ARBA00022737"/>
    </source>
</evidence>
<evidence type="ECO:0000313" key="6">
    <source>
        <dbReference type="Proteomes" id="UP000039324"/>
    </source>
</evidence>
<dbReference type="STRING" id="37360.A0A0G4IYF6"/>
<dbReference type="Pfam" id="PF25390">
    <property type="entry name" value="WD40_RLD"/>
    <property type="match status" value="1"/>
</dbReference>
<dbReference type="AlphaFoldDB" id="A0A0G4IYF6"/>
<protein>
    <recommendedName>
        <fullName evidence="4">RCC1-like domain-containing protein</fullName>
    </recommendedName>
</protein>
<feature type="repeat" description="RCC1" evidence="2">
    <location>
        <begin position="200"/>
        <end position="254"/>
    </location>
</feature>
<feature type="repeat" description="RCC1" evidence="2">
    <location>
        <begin position="255"/>
        <end position="308"/>
    </location>
</feature>
<feature type="region of interest" description="Disordered" evidence="3">
    <location>
        <begin position="1"/>
        <end position="23"/>
    </location>
</feature>
<organism evidence="5 6">
    <name type="scientific">Plasmodiophora brassicae</name>
    <name type="common">Clubroot disease agent</name>
    <dbReference type="NCBI Taxonomy" id="37360"/>
    <lineage>
        <taxon>Eukaryota</taxon>
        <taxon>Sar</taxon>
        <taxon>Rhizaria</taxon>
        <taxon>Endomyxa</taxon>
        <taxon>Phytomyxea</taxon>
        <taxon>Plasmodiophorida</taxon>
        <taxon>Plasmodiophoridae</taxon>
        <taxon>Plasmodiophora</taxon>
    </lineage>
</organism>
<dbReference type="PANTHER" id="PTHR22870">
    <property type="entry name" value="REGULATOR OF CHROMOSOME CONDENSATION"/>
    <property type="match status" value="1"/>
</dbReference>
<feature type="domain" description="RCC1-like" evidence="4">
    <location>
        <begin position="82"/>
        <end position="397"/>
    </location>
</feature>
<dbReference type="Proteomes" id="UP000039324">
    <property type="component" value="Unassembled WGS sequence"/>
</dbReference>
<feature type="compositionally biased region" description="Basic residues" evidence="3">
    <location>
        <begin position="1"/>
        <end position="10"/>
    </location>
</feature>
<dbReference type="EMBL" id="CDSF01000097">
    <property type="protein sequence ID" value="CEP00114.1"/>
    <property type="molecule type" value="Genomic_DNA"/>
</dbReference>
<keyword evidence="1" id="KW-0677">Repeat</keyword>
<feature type="repeat" description="RCC1" evidence="2">
    <location>
        <begin position="132"/>
        <end position="199"/>
    </location>
</feature>
<evidence type="ECO:0000256" key="2">
    <source>
        <dbReference type="PROSITE-ProRule" id="PRU00235"/>
    </source>
</evidence>
<dbReference type="PANTHER" id="PTHR22870:SF408">
    <property type="entry name" value="OS09G0560450 PROTEIN"/>
    <property type="match status" value="1"/>
</dbReference>
<dbReference type="PRINTS" id="PR00633">
    <property type="entry name" value="RCCNDNSATION"/>
</dbReference>